<protein>
    <recommendedName>
        <fullName evidence="4">Secreted protein</fullName>
    </recommendedName>
</protein>
<accession>A0ABR1KQD2</accession>
<gene>
    <name evidence="2" type="ORF">IWZ03DRAFT_192999</name>
</gene>
<evidence type="ECO:0000313" key="3">
    <source>
        <dbReference type="Proteomes" id="UP001363622"/>
    </source>
</evidence>
<dbReference type="EMBL" id="JBBPHU010000006">
    <property type="protein sequence ID" value="KAK7516571.1"/>
    <property type="molecule type" value="Genomic_DNA"/>
</dbReference>
<keyword evidence="3" id="KW-1185">Reference proteome</keyword>
<evidence type="ECO:0000256" key="1">
    <source>
        <dbReference type="SAM" id="MobiDB-lite"/>
    </source>
</evidence>
<reference evidence="2 3" key="1">
    <citation type="submission" date="2024-04" db="EMBL/GenBank/DDBJ databases">
        <title>Phyllosticta paracitricarpa is synonymous to the EU quarantine fungus P. citricarpa based on phylogenomic analyses.</title>
        <authorList>
            <consortium name="Lawrence Berkeley National Laboratory"/>
            <person name="Van Ingen-Buijs V.A."/>
            <person name="Van Westerhoven A.C."/>
            <person name="Haridas S."/>
            <person name="Skiadas P."/>
            <person name="Martin F."/>
            <person name="Groenewald J.Z."/>
            <person name="Crous P.W."/>
            <person name="Seidl M.F."/>
        </authorList>
    </citation>
    <scope>NUCLEOTIDE SEQUENCE [LARGE SCALE GENOMIC DNA]</scope>
    <source>
        <strain evidence="2 3">CBS 123371</strain>
    </source>
</reference>
<proteinExistence type="predicted"/>
<name>A0ABR1KQD2_9PEZI</name>
<dbReference type="Proteomes" id="UP001363622">
    <property type="component" value="Unassembled WGS sequence"/>
</dbReference>
<feature type="region of interest" description="Disordered" evidence="1">
    <location>
        <begin position="77"/>
        <end position="102"/>
    </location>
</feature>
<evidence type="ECO:0008006" key="4">
    <source>
        <dbReference type="Google" id="ProtNLM"/>
    </source>
</evidence>
<organism evidence="2 3">
    <name type="scientific">Phyllosticta citriasiana</name>
    <dbReference type="NCBI Taxonomy" id="595635"/>
    <lineage>
        <taxon>Eukaryota</taxon>
        <taxon>Fungi</taxon>
        <taxon>Dikarya</taxon>
        <taxon>Ascomycota</taxon>
        <taxon>Pezizomycotina</taxon>
        <taxon>Dothideomycetes</taxon>
        <taxon>Dothideomycetes incertae sedis</taxon>
        <taxon>Botryosphaeriales</taxon>
        <taxon>Phyllostictaceae</taxon>
        <taxon>Phyllosticta</taxon>
    </lineage>
</organism>
<sequence length="149" mass="16566">MSRKSKTPCVCCASALVQVCRLSVPCWVVSSNDEALLARRPLHQASCQCRFSLNLLRAPGRKKKSCLAVARVTDKRHNRTQPAWLPRSGEGVQRSSSKGRMIERRTGKRPWALCVAGAMDQGRGTMTMRKRQQHSSFVGEARGDISDAR</sequence>
<feature type="region of interest" description="Disordered" evidence="1">
    <location>
        <begin position="124"/>
        <end position="149"/>
    </location>
</feature>
<comment type="caution">
    <text evidence="2">The sequence shown here is derived from an EMBL/GenBank/DDBJ whole genome shotgun (WGS) entry which is preliminary data.</text>
</comment>
<evidence type="ECO:0000313" key="2">
    <source>
        <dbReference type="EMBL" id="KAK7516571.1"/>
    </source>
</evidence>